<keyword evidence="3" id="KW-1185">Reference proteome</keyword>
<name>A0A1C3XVB5_9BRAD</name>
<dbReference type="AlphaFoldDB" id="A0A1C3XVB5"/>
<dbReference type="RefSeq" id="WP_091968265.1">
    <property type="nucleotide sequence ID" value="NZ_FMAI01000097.1"/>
</dbReference>
<dbReference type="Gene3D" id="3.30.1330.80">
    <property type="entry name" value="Hypothetical protein, similar to alpha- acetolactate decarboxylase, domain 2"/>
    <property type="match status" value="1"/>
</dbReference>
<feature type="domain" description="PPC" evidence="1">
    <location>
        <begin position="15"/>
        <end position="145"/>
    </location>
</feature>
<dbReference type="Pfam" id="PF03479">
    <property type="entry name" value="PCC"/>
    <property type="match status" value="1"/>
</dbReference>
<evidence type="ECO:0000259" key="1">
    <source>
        <dbReference type="Pfam" id="PF03479"/>
    </source>
</evidence>
<dbReference type="InterPro" id="IPR005175">
    <property type="entry name" value="PPC_dom"/>
</dbReference>
<reference evidence="3" key="1">
    <citation type="submission" date="2016-08" db="EMBL/GenBank/DDBJ databases">
        <authorList>
            <person name="Varghese N."/>
            <person name="Submissions Spin"/>
        </authorList>
    </citation>
    <scope>NUCLEOTIDE SEQUENCE [LARGE SCALE GENOMIC DNA]</scope>
    <source>
        <strain evidence="3">ERR11</strain>
    </source>
</reference>
<dbReference type="EMBL" id="FMAI01000097">
    <property type="protein sequence ID" value="SCB56165.1"/>
    <property type="molecule type" value="Genomic_DNA"/>
</dbReference>
<evidence type="ECO:0000313" key="3">
    <source>
        <dbReference type="Proteomes" id="UP000199184"/>
    </source>
</evidence>
<protein>
    <recommendedName>
        <fullName evidence="1">PPC domain-containing protein</fullName>
    </recommendedName>
</protein>
<evidence type="ECO:0000313" key="2">
    <source>
        <dbReference type="EMBL" id="SCB56165.1"/>
    </source>
</evidence>
<dbReference type="Proteomes" id="UP000199184">
    <property type="component" value="Unassembled WGS sequence"/>
</dbReference>
<proteinExistence type="predicted"/>
<accession>A0A1C3XVB5</accession>
<dbReference type="SUPFAM" id="SSF117856">
    <property type="entry name" value="AF0104/ALDC/Ptd012-like"/>
    <property type="match status" value="1"/>
</dbReference>
<organism evidence="2 3">
    <name type="scientific">Bradyrhizobium shewense</name>
    <dbReference type="NCBI Taxonomy" id="1761772"/>
    <lineage>
        <taxon>Bacteria</taxon>
        <taxon>Pseudomonadati</taxon>
        <taxon>Pseudomonadota</taxon>
        <taxon>Alphaproteobacteria</taxon>
        <taxon>Hyphomicrobiales</taxon>
        <taxon>Nitrobacteraceae</taxon>
        <taxon>Bradyrhizobium</taxon>
    </lineage>
</organism>
<sequence length="190" mass="20702">MKRKRQGFGGKIEQIYYVRLEAGEDFLPALWDICEEYDIQTGILMSASGSMSKVRLMRISNEPRKDNWGVDFVEIPGPLQMITHGLIGKGWVPDNLPPTPEFLRGYADTGFGAAGFEGHGTPYARIYATVTGVSGTVCGHLLQGSPIGGINWDGRTSVPSHWSVAIAKVSGVVLKCTYDKTGLYHDIVPA</sequence>
<gene>
    <name evidence="2" type="ORF">GA0061098_10971</name>
</gene>